<feature type="domain" description="WDHD1/CFT4 second beta-propeller" evidence="1">
    <location>
        <begin position="1"/>
        <end position="47"/>
    </location>
</feature>
<dbReference type="Proteomes" id="UP000335636">
    <property type="component" value="Unassembled WGS sequence"/>
</dbReference>
<dbReference type="GO" id="GO:0006261">
    <property type="term" value="P:DNA-templated DNA replication"/>
    <property type="evidence" value="ECO:0007669"/>
    <property type="project" value="TreeGrafter"/>
</dbReference>
<name>A0A5E4BMX5_MARMO</name>
<sequence length="51" mass="5891">TPCYVDSEGYVRMLNRGLGNTWTPVCNTREHCKGKSDHYWVIGVHENPQQL</sequence>
<evidence type="ECO:0000313" key="2">
    <source>
        <dbReference type="EMBL" id="VTJ71023.1"/>
    </source>
</evidence>
<keyword evidence="3" id="KW-1185">Reference proteome</keyword>
<dbReference type="PANTHER" id="PTHR19932">
    <property type="entry name" value="WD REPEAT AND HMG-BOX DNA BINDING PROTEIN"/>
    <property type="match status" value="1"/>
</dbReference>
<evidence type="ECO:0000313" key="3">
    <source>
        <dbReference type="Proteomes" id="UP000335636"/>
    </source>
</evidence>
<dbReference type="GO" id="GO:0043596">
    <property type="term" value="C:nuclear replication fork"/>
    <property type="evidence" value="ECO:0007669"/>
    <property type="project" value="TreeGrafter"/>
</dbReference>
<dbReference type="PANTHER" id="PTHR19932:SF10">
    <property type="entry name" value="WD REPEAT AND HMG-BOX DNA-BINDING PROTEIN 1"/>
    <property type="match status" value="1"/>
</dbReference>
<comment type="caution">
    <text evidence="2">The sequence shown here is derived from an EMBL/GenBank/DDBJ whole genome shotgun (WGS) entry which is preliminary data.</text>
</comment>
<protein>
    <recommendedName>
        <fullName evidence="1">WDHD1/CFT4 second beta-propeller domain-containing protein</fullName>
    </recommendedName>
</protein>
<dbReference type="EMBL" id="CABDUW010000534">
    <property type="protein sequence ID" value="VTJ71023.1"/>
    <property type="molecule type" value="Genomic_DNA"/>
</dbReference>
<accession>A0A5E4BMX5</accession>
<evidence type="ECO:0000259" key="1">
    <source>
        <dbReference type="Pfam" id="PF12341"/>
    </source>
</evidence>
<dbReference type="GO" id="GO:0000278">
    <property type="term" value="P:mitotic cell cycle"/>
    <property type="evidence" value="ECO:0007669"/>
    <property type="project" value="TreeGrafter"/>
</dbReference>
<gene>
    <name evidence="2" type="ORF">MONAX_5E045042</name>
</gene>
<reference evidence="2" key="1">
    <citation type="submission" date="2019-04" db="EMBL/GenBank/DDBJ databases">
        <authorList>
            <person name="Alioto T."/>
            <person name="Alioto T."/>
        </authorList>
    </citation>
    <scope>NUCLEOTIDE SEQUENCE [LARGE SCALE GENOMIC DNA]</scope>
</reference>
<dbReference type="InterPro" id="IPR022100">
    <property type="entry name" value="WDHD1/CFT4_beta-prop_2nd"/>
</dbReference>
<dbReference type="GO" id="GO:0006281">
    <property type="term" value="P:DNA repair"/>
    <property type="evidence" value="ECO:0007669"/>
    <property type="project" value="TreeGrafter"/>
</dbReference>
<dbReference type="Pfam" id="PF12341">
    <property type="entry name" value="Mcl1_mid"/>
    <property type="match status" value="1"/>
</dbReference>
<feature type="non-terminal residue" evidence="2">
    <location>
        <position position="51"/>
    </location>
</feature>
<proteinExistence type="predicted"/>
<feature type="non-terminal residue" evidence="2">
    <location>
        <position position="1"/>
    </location>
</feature>
<organism evidence="2 3">
    <name type="scientific">Marmota monax</name>
    <name type="common">Woodchuck</name>
    <dbReference type="NCBI Taxonomy" id="9995"/>
    <lineage>
        <taxon>Eukaryota</taxon>
        <taxon>Metazoa</taxon>
        <taxon>Chordata</taxon>
        <taxon>Craniata</taxon>
        <taxon>Vertebrata</taxon>
        <taxon>Euteleostomi</taxon>
        <taxon>Mammalia</taxon>
        <taxon>Eutheria</taxon>
        <taxon>Euarchontoglires</taxon>
        <taxon>Glires</taxon>
        <taxon>Rodentia</taxon>
        <taxon>Sciuromorpha</taxon>
        <taxon>Sciuridae</taxon>
        <taxon>Xerinae</taxon>
        <taxon>Marmotini</taxon>
        <taxon>Marmota</taxon>
    </lineage>
</organism>
<dbReference type="GO" id="GO:0003682">
    <property type="term" value="F:chromatin binding"/>
    <property type="evidence" value="ECO:0007669"/>
    <property type="project" value="TreeGrafter"/>
</dbReference>
<dbReference type="AlphaFoldDB" id="A0A5E4BMX5"/>